<evidence type="ECO:0000313" key="7">
    <source>
        <dbReference type="EMBL" id="USR92433.1"/>
    </source>
</evidence>
<dbReference type="PROSITE" id="PS50106">
    <property type="entry name" value="PDZ"/>
    <property type="match status" value="1"/>
</dbReference>
<dbReference type="NCBIfam" id="TIGR00225">
    <property type="entry name" value="prc"/>
    <property type="match status" value="1"/>
</dbReference>
<evidence type="ECO:0000256" key="1">
    <source>
        <dbReference type="ARBA" id="ARBA00009179"/>
    </source>
</evidence>
<feature type="domain" description="PDZ" evidence="6">
    <location>
        <begin position="110"/>
        <end position="182"/>
    </location>
</feature>
<evidence type="ECO:0000256" key="3">
    <source>
        <dbReference type="ARBA" id="ARBA00022801"/>
    </source>
</evidence>
<evidence type="ECO:0000256" key="5">
    <source>
        <dbReference type="RuleBase" id="RU004404"/>
    </source>
</evidence>
<dbReference type="SUPFAM" id="SSF52096">
    <property type="entry name" value="ClpP/crotonase"/>
    <property type="match status" value="1"/>
</dbReference>
<dbReference type="SUPFAM" id="SSF50156">
    <property type="entry name" value="PDZ domain-like"/>
    <property type="match status" value="1"/>
</dbReference>
<dbReference type="Proteomes" id="UP001056708">
    <property type="component" value="Chromosome"/>
</dbReference>
<dbReference type="InterPro" id="IPR036034">
    <property type="entry name" value="PDZ_sf"/>
</dbReference>
<dbReference type="InterPro" id="IPR005151">
    <property type="entry name" value="Tail-specific_protease"/>
</dbReference>
<keyword evidence="8" id="KW-1185">Reference proteome</keyword>
<comment type="similarity">
    <text evidence="1 5">Belongs to the peptidase S41A family.</text>
</comment>
<dbReference type="PANTHER" id="PTHR32060">
    <property type="entry name" value="TAIL-SPECIFIC PROTEASE"/>
    <property type="match status" value="1"/>
</dbReference>
<dbReference type="Gene3D" id="3.30.750.44">
    <property type="match status" value="1"/>
</dbReference>
<evidence type="ECO:0000259" key="6">
    <source>
        <dbReference type="PROSITE" id="PS50106"/>
    </source>
</evidence>
<evidence type="ECO:0000256" key="2">
    <source>
        <dbReference type="ARBA" id="ARBA00022670"/>
    </source>
</evidence>
<dbReference type="Gene3D" id="2.30.42.10">
    <property type="match status" value="1"/>
</dbReference>
<organism evidence="7 8">
    <name type="scientific">Phormidium yuhuli AB48</name>
    <dbReference type="NCBI Taxonomy" id="2940671"/>
    <lineage>
        <taxon>Bacteria</taxon>
        <taxon>Bacillati</taxon>
        <taxon>Cyanobacteriota</taxon>
        <taxon>Cyanophyceae</taxon>
        <taxon>Oscillatoriophycideae</taxon>
        <taxon>Oscillatoriales</taxon>
        <taxon>Oscillatoriaceae</taxon>
        <taxon>Phormidium</taxon>
        <taxon>Phormidium yuhuli</taxon>
    </lineage>
</organism>
<name>A0ABY5AWF6_9CYAN</name>
<dbReference type="Gene3D" id="3.90.226.10">
    <property type="entry name" value="2-enoyl-CoA Hydratase, Chain A, domain 1"/>
    <property type="match status" value="1"/>
</dbReference>
<dbReference type="Pfam" id="PF03572">
    <property type="entry name" value="Peptidase_S41"/>
    <property type="match status" value="1"/>
</dbReference>
<dbReference type="InterPro" id="IPR029045">
    <property type="entry name" value="ClpP/crotonase-like_dom_sf"/>
</dbReference>
<gene>
    <name evidence="7" type="ORF">NEA10_06865</name>
</gene>
<accession>A0ABY5AWF6</accession>
<dbReference type="InterPro" id="IPR001478">
    <property type="entry name" value="PDZ"/>
</dbReference>
<keyword evidence="2 5" id="KW-0645">Protease</keyword>
<dbReference type="CDD" id="cd06782">
    <property type="entry name" value="cpPDZ_CPP-like"/>
    <property type="match status" value="1"/>
</dbReference>
<protein>
    <submittedName>
        <fullName evidence="7">S41 family peptidase</fullName>
    </submittedName>
</protein>
<keyword evidence="4 5" id="KW-0720">Serine protease</keyword>
<dbReference type="PANTHER" id="PTHR32060:SF30">
    <property type="entry name" value="CARBOXY-TERMINAL PROCESSING PROTEASE CTPA"/>
    <property type="match status" value="1"/>
</dbReference>
<evidence type="ECO:0000313" key="8">
    <source>
        <dbReference type="Proteomes" id="UP001056708"/>
    </source>
</evidence>
<dbReference type="InterPro" id="IPR041489">
    <property type="entry name" value="PDZ_6"/>
</dbReference>
<dbReference type="Pfam" id="PF17820">
    <property type="entry name" value="PDZ_6"/>
    <property type="match status" value="1"/>
</dbReference>
<dbReference type="SMART" id="SM00245">
    <property type="entry name" value="TSPc"/>
    <property type="match status" value="1"/>
</dbReference>
<dbReference type="SMART" id="SM00228">
    <property type="entry name" value="PDZ"/>
    <property type="match status" value="1"/>
</dbReference>
<dbReference type="InterPro" id="IPR004447">
    <property type="entry name" value="Peptidase_S41A"/>
</dbReference>
<sequence>MNRPQPIVQPLTLVSTVVFTTAVSLLNPLSSRTSQAASFEDSPKAVLDEAWQIVNRDYVDDTFRQIDWQQVREELLGQEYSSREQAYAALRRALARLDDPYTRFLDPEAFEALNEQTSGELSGVGLRLERDNERQSLSIVEPIPNSPASREGIREGDRILAIDGNSTRHMDVDDASQRIRGTVGTPVTLRIQRGEREFDVTLVRSRIELPAVHHSLSLEGETRVGYIRLSEFSSHAHEQMYRAIEELKKEGVDAFVLDLRGNPGGLLSVSIQIARMWLNEGAIVSTVDRHGRVDAIEATRTALTDLPLAVLVDRNSASASEIVAGALQDNGRATIIGTQTFGKALVQSVNSLSDGSGLAVTVAHYFTPNGTDISENGIRPDTRVEMTRDQQLLLSREGHRRGTSADPVYSRAVDLFQREAPIATSNGAEMKVLDLKRP</sequence>
<evidence type="ECO:0000256" key="4">
    <source>
        <dbReference type="ARBA" id="ARBA00022825"/>
    </source>
</evidence>
<keyword evidence="3 5" id="KW-0378">Hydrolase</keyword>
<reference evidence="7" key="1">
    <citation type="submission" date="2022-06" db="EMBL/GenBank/DDBJ databases">
        <title>Genome sequence of Phormidium yuhuli AB48 isolated from an industrial photobioreactor environment.</title>
        <authorList>
            <person name="Qiu Y."/>
            <person name="Noonan A.J.C."/>
            <person name="Dofher K."/>
            <person name="Koch M."/>
            <person name="Kieft B."/>
            <person name="Lin X."/>
            <person name="Ziels R.M."/>
            <person name="Hallam S.J."/>
        </authorList>
    </citation>
    <scope>NUCLEOTIDE SEQUENCE</scope>
    <source>
        <strain evidence="7">AB48</strain>
    </source>
</reference>
<proteinExistence type="inferred from homology"/>
<dbReference type="CDD" id="cd07560">
    <property type="entry name" value="Peptidase_S41_CPP"/>
    <property type="match status" value="1"/>
</dbReference>
<dbReference type="RefSeq" id="WP_252664590.1">
    <property type="nucleotide sequence ID" value="NZ_CP098611.1"/>
</dbReference>
<dbReference type="EMBL" id="CP098611">
    <property type="protein sequence ID" value="USR92433.1"/>
    <property type="molecule type" value="Genomic_DNA"/>
</dbReference>